<dbReference type="AlphaFoldDB" id="A0A3Q7HL80"/>
<dbReference type="InParanoid" id="A0A3Q7HL80"/>
<name>A0A3Q7HL80_SOLLC</name>
<dbReference type="EnsemblPlants" id="Solyc06g033900.2.1">
    <property type="protein sequence ID" value="Solyc06g033900.2.1"/>
    <property type="gene ID" value="Solyc06g033900.2"/>
</dbReference>
<keyword evidence="2" id="KW-1185">Reference proteome</keyword>
<reference evidence="1" key="1">
    <citation type="journal article" date="2012" name="Nature">
        <title>The tomato genome sequence provides insights into fleshy fruit evolution.</title>
        <authorList>
            <consortium name="Tomato Genome Consortium"/>
        </authorList>
    </citation>
    <scope>NUCLEOTIDE SEQUENCE [LARGE SCALE GENOMIC DNA]</scope>
    <source>
        <strain evidence="1">cv. Heinz 1706</strain>
    </source>
</reference>
<dbReference type="Proteomes" id="UP000004994">
    <property type="component" value="Chromosome 6"/>
</dbReference>
<dbReference type="PaxDb" id="4081-Solyc06g033900.1.1"/>
<dbReference type="Gramene" id="Solyc06g033900.2.1">
    <property type="protein sequence ID" value="Solyc06g033900.2.1"/>
    <property type="gene ID" value="Solyc06g033900.2"/>
</dbReference>
<protein>
    <submittedName>
        <fullName evidence="1">Uncharacterized protein</fullName>
    </submittedName>
</protein>
<reference evidence="1" key="2">
    <citation type="submission" date="2019-01" db="UniProtKB">
        <authorList>
            <consortium name="EnsemblPlants"/>
        </authorList>
    </citation>
    <scope>IDENTIFICATION</scope>
    <source>
        <strain evidence="1">cv. Heinz 1706</strain>
    </source>
</reference>
<sequence length="103" mass="11709">MTVKILVEFNCITFKIFHGDILEGVVYEIKKEDYKYVPGESPIFMNEKMSRIEKDIVVRFIVVGATYVEAEKEFQAVGSLESACLGHISQNVVWISVIYSPSL</sequence>
<dbReference type="STRING" id="4081.A0A3Q7HL80"/>
<proteinExistence type="predicted"/>
<evidence type="ECO:0000313" key="2">
    <source>
        <dbReference type="Proteomes" id="UP000004994"/>
    </source>
</evidence>
<dbReference type="Gene3D" id="2.40.50.140">
    <property type="entry name" value="Nucleic acid-binding proteins"/>
    <property type="match status" value="1"/>
</dbReference>
<accession>A0A3Q7HL80</accession>
<dbReference type="InterPro" id="IPR012340">
    <property type="entry name" value="NA-bd_OB-fold"/>
</dbReference>
<organism evidence="1">
    <name type="scientific">Solanum lycopersicum</name>
    <name type="common">Tomato</name>
    <name type="synonym">Lycopersicon esculentum</name>
    <dbReference type="NCBI Taxonomy" id="4081"/>
    <lineage>
        <taxon>Eukaryota</taxon>
        <taxon>Viridiplantae</taxon>
        <taxon>Streptophyta</taxon>
        <taxon>Embryophyta</taxon>
        <taxon>Tracheophyta</taxon>
        <taxon>Spermatophyta</taxon>
        <taxon>Magnoliopsida</taxon>
        <taxon>eudicotyledons</taxon>
        <taxon>Gunneridae</taxon>
        <taxon>Pentapetalae</taxon>
        <taxon>asterids</taxon>
        <taxon>lamiids</taxon>
        <taxon>Solanales</taxon>
        <taxon>Solanaceae</taxon>
        <taxon>Solanoideae</taxon>
        <taxon>Solaneae</taxon>
        <taxon>Solanum</taxon>
        <taxon>Solanum subgen. Lycopersicon</taxon>
    </lineage>
</organism>
<evidence type="ECO:0000313" key="1">
    <source>
        <dbReference type="EnsemblPlants" id="Solyc06g033900.2.1"/>
    </source>
</evidence>